<organism evidence="8 9">
    <name type="scientific">Subtercola boreus</name>
    <dbReference type="NCBI Taxonomy" id="120213"/>
    <lineage>
        <taxon>Bacteria</taxon>
        <taxon>Bacillati</taxon>
        <taxon>Actinomycetota</taxon>
        <taxon>Actinomycetes</taxon>
        <taxon>Micrococcales</taxon>
        <taxon>Microbacteriaceae</taxon>
        <taxon>Subtercola</taxon>
    </lineage>
</organism>
<evidence type="ECO:0000256" key="3">
    <source>
        <dbReference type="ARBA" id="ARBA00022679"/>
    </source>
</evidence>
<keyword evidence="2" id="KW-0859">Xylose metabolism</keyword>
<dbReference type="GO" id="GO:0016301">
    <property type="term" value="F:kinase activity"/>
    <property type="evidence" value="ECO:0007669"/>
    <property type="project" value="UniProtKB-KW"/>
</dbReference>
<dbReference type="InterPro" id="IPR050406">
    <property type="entry name" value="FGGY_Carb_Kinase"/>
</dbReference>
<keyword evidence="3 5" id="KW-0808">Transferase</keyword>
<dbReference type="PROSITE" id="PS00445">
    <property type="entry name" value="FGGY_KINASES_2"/>
    <property type="match status" value="1"/>
</dbReference>
<dbReference type="CDD" id="cd07804">
    <property type="entry name" value="ASKHA_NBD_FGGY_RrXK-like"/>
    <property type="match status" value="1"/>
</dbReference>
<evidence type="ECO:0000259" key="6">
    <source>
        <dbReference type="Pfam" id="PF00370"/>
    </source>
</evidence>
<dbReference type="AlphaFoldDB" id="A0A3E0VUR6"/>
<name>A0A3E0VUR6_9MICO</name>
<evidence type="ECO:0000313" key="9">
    <source>
        <dbReference type="Proteomes" id="UP000256541"/>
    </source>
</evidence>
<dbReference type="Pfam" id="PF02782">
    <property type="entry name" value="FGGY_C"/>
    <property type="match status" value="1"/>
</dbReference>
<dbReference type="InterPro" id="IPR018484">
    <property type="entry name" value="FGGY_N"/>
</dbReference>
<comment type="caution">
    <text evidence="8">The sequence shown here is derived from an EMBL/GenBank/DDBJ whole genome shotgun (WGS) entry which is preliminary data.</text>
</comment>
<keyword evidence="2" id="KW-0119">Carbohydrate metabolism</keyword>
<keyword evidence="4 5" id="KW-0418">Kinase</keyword>
<dbReference type="PIRSF" id="PIRSF000538">
    <property type="entry name" value="GlpK"/>
    <property type="match status" value="1"/>
</dbReference>
<dbReference type="Gene3D" id="3.30.420.40">
    <property type="match status" value="2"/>
</dbReference>
<feature type="domain" description="Carbohydrate kinase FGGY N-terminal" evidence="6">
    <location>
        <begin position="11"/>
        <end position="250"/>
    </location>
</feature>
<evidence type="ECO:0000313" key="8">
    <source>
        <dbReference type="EMBL" id="RFA13138.1"/>
    </source>
</evidence>
<evidence type="ECO:0000256" key="2">
    <source>
        <dbReference type="ARBA" id="ARBA00022629"/>
    </source>
</evidence>
<dbReference type="EMBL" id="NBXB01000037">
    <property type="protein sequence ID" value="RFA13138.1"/>
    <property type="molecule type" value="Genomic_DNA"/>
</dbReference>
<evidence type="ECO:0000259" key="7">
    <source>
        <dbReference type="Pfam" id="PF02782"/>
    </source>
</evidence>
<dbReference type="GO" id="GO:0042732">
    <property type="term" value="P:D-xylose metabolic process"/>
    <property type="evidence" value="ECO:0007669"/>
    <property type="project" value="UniProtKB-KW"/>
</dbReference>
<dbReference type="InterPro" id="IPR000577">
    <property type="entry name" value="Carb_kinase_FGGY"/>
</dbReference>
<evidence type="ECO:0000256" key="4">
    <source>
        <dbReference type="ARBA" id="ARBA00022777"/>
    </source>
</evidence>
<gene>
    <name evidence="8" type="ORF">B7R22_14160</name>
</gene>
<proteinExistence type="inferred from homology"/>
<reference evidence="8 9" key="1">
    <citation type="submission" date="2017-04" db="EMBL/GenBank/DDBJ databases">
        <title>Comparative genome analysis of Subtercola boreus.</title>
        <authorList>
            <person name="Cho Y.-J."/>
            <person name="Cho A."/>
            <person name="Kim O.-S."/>
            <person name="Lee J.-I."/>
        </authorList>
    </citation>
    <scope>NUCLEOTIDE SEQUENCE [LARGE SCALE GENOMIC DNA]</scope>
    <source>
        <strain evidence="8 9">P27479</strain>
    </source>
</reference>
<dbReference type="Pfam" id="PF00370">
    <property type="entry name" value="FGGY_N"/>
    <property type="match status" value="1"/>
</dbReference>
<dbReference type="GO" id="GO:0016773">
    <property type="term" value="F:phosphotransferase activity, alcohol group as acceptor"/>
    <property type="evidence" value="ECO:0007669"/>
    <property type="project" value="InterPro"/>
</dbReference>
<accession>A0A3E0VUR6</accession>
<evidence type="ECO:0000256" key="1">
    <source>
        <dbReference type="ARBA" id="ARBA00009156"/>
    </source>
</evidence>
<dbReference type="SUPFAM" id="SSF53067">
    <property type="entry name" value="Actin-like ATPase domain"/>
    <property type="match status" value="2"/>
</dbReference>
<dbReference type="InterPro" id="IPR018483">
    <property type="entry name" value="Carb_kinase_FGGY_CS"/>
</dbReference>
<dbReference type="InterPro" id="IPR018485">
    <property type="entry name" value="FGGY_C"/>
</dbReference>
<protein>
    <submittedName>
        <fullName evidence="8">Sugar kinase</fullName>
    </submittedName>
</protein>
<dbReference type="Proteomes" id="UP000256541">
    <property type="component" value="Unassembled WGS sequence"/>
</dbReference>
<evidence type="ECO:0000256" key="5">
    <source>
        <dbReference type="RuleBase" id="RU003733"/>
    </source>
</evidence>
<comment type="similarity">
    <text evidence="1 5">Belongs to the FGGY kinase family.</text>
</comment>
<dbReference type="PANTHER" id="PTHR43095:SF5">
    <property type="entry name" value="XYLULOSE KINASE"/>
    <property type="match status" value="1"/>
</dbReference>
<dbReference type="PANTHER" id="PTHR43095">
    <property type="entry name" value="SUGAR KINASE"/>
    <property type="match status" value="1"/>
</dbReference>
<sequence length="499" mass="53313">MWRREPVTTPVVLGVDIGTSSTKGVLVDFAGTIVATVVLAHEVTRPNPGWVEMEGAVWWDEFCAIARQIVSDEFSITAVGVSGMGPCALVTDSASHPLRPAILYGIDSRAFAQISTLNAALDADAIFERCGSYLSSQAIGPKLLWIRETEPETYQAMGRLYMPNSWLAWNLTGRYVLDHHSASQCTPLYDAHSNDWYHPWVSAIAPGLELPELVWPSDVVGSVTAEAARQTGLPAGIPVVGGSIDAWMEAVSVDAANPGDLMLMYGTTMFLVATTDARTSYPTLWGTVGAFDGTFSLAGGMATSGAITGWLRELFGSPDFASLTREASASGAGARGIAMLPYFAGERTPIMDPRARGTIVGLTVEHTRGDLYRAALEAVAFGVRHNVETMRAAGVAITRIVAVGGGTQGSVWTQIVSDVTGLQQVIPRITIGASYGAALLAASSIEPVDITRWNPELEVCQPDPCLSALYDQRYALYRGLSEQVSEISHQLADFQLNPS</sequence>
<feature type="domain" description="Carbohydrate kinase FGGY C-terminal" evidence="7">
    <location>
        <begin position="262"/>
        <end position="443"/>
    </location>
</feature>
<dbReference type="InterPro" id="IPR043129">
    <property type="entry name" value="ATPase_NBD"/>
</dbReference>